<keyword evidence="3 4" id="KW-0067">ATP-binding</keyword>
<evidence type="ECO:0000313" key="7">
    <source>
        <dbReference type="Proteomes" id="UP000261764"/>
    </source>
</evidence>
<dbReference type="Gene3D" id="3.40.50.20">
    <property type="match status" value="1"/>
</dbReference>
<keyword evidence="7" id="KW-1185">Reference proteome</keyword>
<proteinExistence type="predicted"/>
<dbReference type="InterPro" id="IPR013651">
    <property type="entry name" value="ATP-grasp_RimK-type"/>
</dbReference>
<evidence type="ECO:0000256" key="1">
    <source>
        <dbReference type="ARBA" id="ARBA00022723"/>
    </source>
</evidence>
<dbReference type="Gene3D" id="3.30.1490.20">
    <property type="entry name" value="ATP-grasp fold, A domain"/>
    <property type="match status" value="1"/>
</dbReference>
<dbReference type="Gene3D" id="3.30.470.20">
    <property type="entry name" value="ATP-grasp fold, B domain"/>
    <property type="match status" value="1"/>
</dbReference>
<gene>
    <name evidence="6" type="ORF">MAMA39_02950</name>
</gene>
<protein>
    <recommendedName>
        <fullName evidence="5">ATP-grasp domain-containing protein</fullName>
    </recommendedName>
</protein>
<dbReference type="KEGG" id="mamp:MAMA39_02950"/>
<evidence type="ECO:0000313" key="6">
    <source>
        <dbReference type="EMBL" id="CDN40416.1"/>
    </source>
</evidence>
<dbReference type="GO" id="GO:0046872">
    <property type="term" value="F:metal ion binding"/>
    <property type="evidence" value="ECO:0007669"/>
    <property type="project" value="UniProtKB-KW"/>
</dbReference>
<accession>A0A292IIJ6</accession>
<evidence type="ECO:0000259" key="5">
    <source>
        <dbReference type="PROSITE" id="PS50975"/>
    </source>
</evidence>
<dbReference type="InterPro" id="IPR013815">
    <property type="entry name" value="ATP_grasp_subdomain_1"/>
</dbReference>
<organism evidence="6 7">
    <name type="scientific">Mycoplasma amphoriforme A39</name>
    <dbReference type="NCBI Taxonomy" id="572419"/>
    <lineage>
        <taxon>Bacteria</taxon>
        <taxon>Bacillati</taxon>
        <taxon>Mycoplasmatota</taxon>
        <taxon>Mollicutes</taxon>
        <taxon>Mycoplasmataceae</taxon>
        <taxon>Mycoplasma</taxon>
    </lineage>
</organism>
<dbReference type="PANTHER" id="PTHR21621">
    <property type="entry name" value="RIBOSOMAL PROTEIN S6 MODIFICATION PROTEIN"/>
    <property type="match status" value="1"/>
</dbReference>
<feature type="domain" description="ATP-grasp" evidence="5">
    <location>
        <begin position="106"/>
        <end position="287"/>
    </location>
</feature>
<keyword evidence="2 4" id="KW-0547">Nucleotide-binding</keyword>
<dbReference type="InterPro" id="IPR011761">
    <property type="entry name" value="ATP-grasp"/>
</dbReference>
<keyword evidence="1" id="KW-0479">Metal-binding</keyword>
<dbReference type="AlphaFoldDB" id="A0A292IIJ6"/>
<dbReference type="InterPro" id="IPR004666">
    <property type="entry name" value="Rp_bS6_RimK/Lys_biosynth_LsyX"/>
</dbReference>
<dbReference type="PANTHER" id="PTHR21621:SF0">
    <property type="entry name" value="BETA-CITRYLGLUTAMATE SYNTHASE B-RELATED"/>
    <property type="match status" value="1"/>
</dbReference>
<sequence length="300" mass="34181">MKANKLTVIYNPHIVKNHEQLKLIIAASKKLTLKTKLITTDALVSFLNEKTKTRNFSKKILFLDKDIALATFLQKQDYWVYNKALAINYCDNKALTHAALVDTKIKQIKTLLGPILFDNEKMNPTSPFIKNIRRTFKYPIVIKDVYGSYGVNVHLVNCEQQAIEIINRTSGRQVIVQEFMKQKIGESVRVFVAGGKIIASIHQKHPTDFRSNLTLGSQGSLINLSKTQQKQAFLINRHLQLFYSGIDFLFDNSDQLIFCEANSNAQLVHVSKTSGKNFVVNLLEAIINDQTYYKSLEQNN</sequence>
<dbReference type="SUPFAM" id="SSF56059">
    <property type="entry name" value="Glutathione synthetase ATP-binding domain-like"/>
    <property type="match status" value="1"/>
</dbReference>
<evidence type="ECO:0000256" key="2">
    <source>
        <dbReference type="ARBA" id="ARBA00022741"/>
    </source>
</evidence>
<evidence type="ECO:0000256" key="3">
    <source>
        <dbReference type="ARBA" id="ARBA00022840"/>
    </source>
</evidence>
<dbReference type="Pfam" id="PF08443">
    <property type="entry name" value="RimK"/>
    <property type="match status" value="1"/>
</dbReference>
<dbReference type="RefSeq" id="WP_343251763.1">
    <property type="nucleotide sequence ID" value="NZ_HG937516.1"/>
</dbReference>
<dbReference type="PROSITE" id="PS50975">
    <property type="entry name" value="ATP_GRASP"/>
    <property type="match status" value="1"/>
</dbReference>
<dbReference type="GO" id="GO:0009432">
    <property type="term" value="P:SOS response"/>
    <property type="evidence" value="ECO:0007669"/>
    <property type="project" value="TreeGrafter"/>
</dbReference>
<dbReference type="NCBIfam" id="TIGR00768">
    <property type="entry name" value="rimK_fam"/>
    <property type="match status" value="1"/>
</dbReference>
<dbReference type="EMBL" id="HG937516">
    <property type="protein sequence ID" value="CDN40416.1"/>
    <property type="molecule type" value="Genomic_DNA"/>
</dbReference>
<dbReference type="GO" id="GO:0005737">
    <property type="term" value="C:cytoplasm"/>
    <property type="evidence" value="ECO:0007669"/>
    <property type="project" value="TreeGrafter"/>
</dbReference>
<dbReference type="Proteomes" id="UP000261764">
    <property type="component" value="Chromosome I"/>
</dbReference>
<reference evidence="6 7" key="1">
    <citation type="journal article" date="2015" name="Clin. Infect. Dis.">
        <title>Genomic Investigations unmask Mycoplasma amphoriforme, a new respiratory pathogen.</title>
        <authorList>
            <person name="Gillespie S.H."/>
            <person name="Ling C.L."/>
            <person name="Oravcova K."/>
            <person name="Pinheiro M."/>
            <person name="Wells L."/>
            <person name="Bryant J.M."/>
            <person name="McHugh T.D."/>
            <person name="Bebear C."/>
            <person name="Webster D."/>
            <person name="Harris S.R."/>
            <person name="Seth-Smith H.M."/>
            <person name="Thomson N.R."/>
        </authorList>
    </citation>
    <scope>NUCLEOTIDE SEQUENCE [LARGE SCALE GENOMIC DNA]</scope>
    <source>
        <strain evidence="6 7">A39</strain>
    </source>
</reference>
<evidence type="ECO:0000256" key="4">
    <source>
        <dbReference type="PROSITE-ProRule" id="PRU00409"/>
    </source>
</evidence>
<dbReference type="GO" id="GO:0005524">
    <property type="term" value="F:ATP binding"/>
    <property type="evidence" value="ECO:0007669"/>
    <property type="project" value="UniProtKB-UniRule"/>
</dbReference>
<name>A0A292IIJ6_9MOLU</name>
<dbReference type="GO" id="GO:0018169">
    <property type="term" value="F:ribosomal S6-glutamic acid ligase activity"/>
    <property type="evidence" value="ECO:0007669"/>
    <property type="project" value="TreeGrafter"/>
</dbReference>